<dbReference type="OrthoDB" id="67158at2"/>
<proteinExistence type="predicted"/>
<reference evidence="5 6" key="1">
    <citation type="submission" date="2017-05" db="EMBL/GenBank/DDBJ databases">
        <title>Complete genome sequence of Streptomyces sp. SCSIO 03032 revealed the diverse biosynthetic pathways for its bioactive secondary metabolites.</title>
        <authorList>
            <person name="Ma L."/>
            <person name="Zhu Y."/>
            <person name="Zhang W."/>
            <person name="Zhang G."/>
            <person name="Tian X."/>
            <person name="Zhang S."/>
            <person name="Zhang C."/>
        </authorList>
    </citation>
    <scope>NUCLEOTIDE SEQUENCE [LARGE SCALE GENOMIC DNA]</scope>
    <source>
        <strain evidence="5 6">SCSIO 03032</strain>
    </source>
</reference>
<keyword evidence="1" id="KW-0805">Transcription regulation</keyword>
<dbReference type="GO" id="GO:0003700">
    <property type="term" value="F:DNA-binding transcription factor activity"/>
    <property type="evidence" value="ECO:0007669"/>
    <property type="project" value="InterPro"/>
</dbReference>
<dbReference type="CDD" id="cd00090">
    <property type="entry name" value="HTH_ARSR"/>
    <property type="match status" value="1"/>
</dbReference>
<dbReference type="EMBL" id="CP021121">
    <property type="protein sequence ID" value="ARQ67531.1"/>
    <property type="molecule type" value="Genomic_DNA"/>
</dbReference>
<dbReference type="RefSeq" id="WP_086157051.1">
    <property type="nucleotide sequence ID" value="NZ_CP021121.1"/>
</dbReference>
<dbReference type="InterPro" id="IPR052362">
    <property type="entry name" value="HTH-GbsR_regulator"/>
</dbReference>
<keyword evidence="2" id="KW-0238">DNA-binding</keyword>
<keyword evidence="3" id="KW-0804">Transcription</keyword>
<evidence type="ECO:0000256" key="2">
    <source>
        <dbReference type="ARBA" id="ARBA00023125"/>
    </source>
</evidence>
<evidence type="ECO:0000256" key="3">
    <source>
        <dbReference type="ARBA" id="ARBA00023163"/>
    </source>
</evidence>
<dbReference type="KEGG" id="smao:CAG99_00650"/>
<evidence type="ECO:0000313" key="6">
    <source>
        <dbReference type="Proteomes" id="UP000194218"/>
    </source>
</evidence>
<dbReference type="AlphaFoldDB" id="A0A1W7CRX1"/>
<evidence type="ECO:0000313" key="5">
    <source>
        <dbReference type="EMBL" id="ARQ67531.1"/>
    </source>
</evidence>
<organism evidence="5 6">
    <name type="scientific">Streptomyces marincola</name>
    <dbReference type="NCBI Taxonomy" id="2878388"/>
    <lineage>
        <taxon>Bacteria</taxon>
        <taxon>Bacillati</taxon>
        <taxon>Actinomycetota</taxon>
        <taxon>Actinomycetes</taxon>
        <taxon>Kitasatosporales</taxon>
        <taxon>Streptomycetaceae</taxon>
        <taxon>Streptomyces</taxon>
    </lineage>
</organism>
<dbReference type="PANTHER" id="PTHR38465">
    <property type="entry name" value="HTH-TYPE TRANSCRIPTIONAL REGULATOR MJ1563-RELATED"/>
    <property type="match status" value="1"/>
</dbReference>
<dbReference type="Pfam" id="PF12802">
    <property type="entry name" value="MarR_2"/>
    <property type="match status" value="1"/>
</dbReference>
<dbReference type="Gene3D" id="1.10.10.10">
    <property type="entry name" value="Winged helix-like DNA-binding domain superfamily/Winged helix DNA-binding domain"/>
    <property type="match status" value="1"/>
</dbReference>
<keyword evidence="6" id="KW-1185">Reference proteome</keyword>
<accession>A0A1W7CRX1</accession>
<dbReference type="InterPro" id="IPR000835">
    <property type="entry name" value="HTH_MarR-typ"/>
</dbReference>
<name>A0A1W7CRX1_9ACTN</name>
<evidence type="ECO:0000256" key="1">
    <source>
        <dbReference type="ARBA" id="ARBA00023015"/>
    </source>
</evidence>
<sequence>MTTEHEATGGTTGPDGGWSAEEARAIERLGNRFAQTGLSRMSARIFAALVISDDGALTAAELCRRLGVSSGTVSTSVQYLTGLGLITRENVPGSRRDLYRVLDDPWPEVFAIRGHWLRDFASSAAEDIGRLDEGTPAAERLATMREFALFVMPKLDDIVHDWRRHRAERARADDPPRP</sequence>
<dbReference type="InterPro" id="IPR036390">
    <property type="entry name" value="WH_DNA-bd_sf"/>
</dbReference>
<dbReference type="GO" id="GO:0003677">
    <property type="term" value="F:DNA binding"/>
    <property type="evidence" value="ECO:0007669"/>
    <property type="project" value="UniProtKB-KW"/>
</dbReference>
<dbReference type="SUPFAM" id="SSF46785">
    <property type="entry name" value="Winged helix' DNA-binding domain"/>
    <property type="match status" value="1"/>
</dbReference>
<dbReference type="InterPro" id="IPR036388">
    <property type="entry name" value="WH-like_DNA-bd_sf"/>
</dbReference>
<feature type="domain" description="HTH marR-type" evidence="4">
    <location>
        <begin position="37"/>
        <end position="96"/>
    </location>
</feature>
<gene>
    <name evidence="5" type="ORF">CAG99_00650</name>
</gene>
<evidence type="ECO:0000259" key="4">
    <source>
        <dbReference type="Pfam" id="PF12802"/>
    </source>
</evidence>
<dbReference type="InterPro" id="IPR011991">
    <property type="entry name" value="ArsR-like_HTH"/>
</dbReference>
<dbReference type="PANTHER" id="PTHR38465:SF2">
    <property type="entry name" value="HTH-TYPE TRANSCRIPTIONAL REGULATOR MMPR5"/>
    <property type="match status" value="1"/>
</dbReference>
<dbReference type="Proteomes" id="UP000194218">
    <property type="component" value="Chromosome"/>
</dbReference>
<protein>
    <recommendedName>
        <fullName evidence="4">HTH marR-type domain-containing protein</fullName>
    </recommendedName>
</protein>